<reference evidence="3 4" key="1">
    <citation type="journal article" date="2015" name="Fungal Genet. Biol.">
        <title>Evolution of novel wood decay mechanisms in Agaricales revealed by the genome sequences of Fistulina hepatica and Cylindrobasidium torrendii.</title>
        <authorList>
            <person name="Floudas D."/>
            <person name="Held B.W."/>
            <person name="Riley R."/>
            <person name="Nagy L.G."/>
            <person name="Koehler G."/>
            <person name="Ransdell A.S."/>
            <person name="Younus H."/>
            <person name="Chow J."/>
            <person name="Chiniquy J."/>
            <person name="Lipzen A."/>
            <person name="Tritt A."/>
            <person name="Sun H."/>
            <person name="Haridas S."/>
            <person name="LaButti K."/>
            <person name="Ohm R.A."/>
            <person name="Kues U."/>
            <person name="Blanchette R.A."/>
            <person name="Grigoriev I.V."/>
            <person name="Minto R.E."/>
            <person name="Hibbett D.S."/>
        </authorList>
    </citation>
    <scope>NUCLEOTIDE SEQUENCE [LARGE SCALE GENOMIC DNA]</scope>
    <source>
        <strain evidence="3 4">FP15055 ss-10</strain>
    </source>
</reference>
<evidence type="ECO:0000259" key="2">
    <source>
        <dbReference type="Pfam" id="PF17800"/>
    </source>
</evidence>
<gene>
    <name evidence="3" type="ORF">CYLTODRAFT_494743</name>
</gene>
<dbReference type="Proteomes" id="UP000054007">
    <property type="component" value="Unassembled WGS sequence"/>
</dbReference>
<feature type="region of interest" description="Disordered" evidence="1">
    <location>
        <begin position="118"/>
        <end position="142"/>
    </location>
</feature>
<organism evidence="3 4">
    <name type="scientific">Cylindrobasidium torrendii FP15055 ss-10</name>
    <dbReference type="NCBI Taxonomy" id="1314674"/>
    <lineage>
        <taxon>Eukaryota</taxon>
        <taxon>Fungi</taxon>
        <taxon>Dikarya</taxon>
        <taxon>Basidiomycota</taxon>
        <taxon>Agaricomycotina</taxon>
        <taxon>Agaricomycetes</taxon>
        <taxon>Agaricomycetidae</taxon>
        <taxon>Agaricales</taxon>
        <taxon>Marasmiineae</taxon>
        <taxon>Physalacriaceae</taxon>
        <taxon>Cylindrobasidium</taxon>
    </lineage>
</organism>
<dbReference type="EMBL" id="KN880802">
    <property type="protein sequence ID" value="KIY62278.1"/>
    <property type="molecule type" value="Genomic_DNA"/>
</dbReference>
<protein>
    <recommendedName>
        <fullName evidence="2">Nucleoplasmin-like domain-containing protein</fullName>
    </recommendedName>
</protein>
<evidence type="ECO:0000313" key="4">
    <source>
        <dbReference type="Proteomes" id="UP000054007"/>
    </source>
</evidence>
<evidence type="ECO:0000256" key="1">
    <source>
        <dbReference type="SAM" id="MobiDB-lite"/>
    </source>
</evidence>
<dbReference type="InterPro" id="IPR041232">
    <property type="entry name" value="NPL"/>
</dbReference>
<proteinExistence type="predicted"/>
<name>A0A0D7AV78_9AGAR</name>
<accession>A0A0D7AV78</accession>
<keyword evidence="4" id="KW-1185">Reference proteome</keyword>
<dbReference type="Pfam" id="PF17800">
    <property type="entry name" value="NPL"/>
    <property type="match status" value="1"/>
</dbReference>
<feature type="domain" description="Nucleoplasmin-like" evidence="2">
    <location>
        <begin position="15"/>
        <end position="110"/>
    </location>
</feature>
<sequence>MAETKFWCEVPSGSWGITLNPGDGIALNHNYLFTRVITSIVLLDNSSPNPSIVTLSWQPDPDSVNTQSVVIARLLPDGAESCFLNFPLAKTSSQYKCSVTGQNRVYIHGYSLVDQERTYRSNPKRGLDDNQGDEREARRSKV</sequence>
<evidence type="ECO:0000313" key="3">
    <source>
        <dbReference type="EMBL" id="KIY62278.1"/>
    </source>
</evidence>
<dbReference type="AlphaFoldDB" id="A0A0D7AV78"/>